<keyword evidence="2" id="KW-1185">Reference proteome</keyword>
<protein>
    <submittedName>
        <fullName evidence="1">Uncharacterized protein</fullName>
    </submittedName>
</protein>
<comment type="caution">
    <text evidence="1">The sequence shown here is derived from an EMBL/GenBank/DDBJ whole genome shotgun (WGS) entry which is preliminary data.</text>
</comment>
<gene>
    <name evidence="1" type="ORF">CH365_08420</name>
</gene>
<dbReference type="AlphaFoldDB" id="A0A2M9ZZW2"/>
<dbReference type="Proteomes" id="UP000231843">
    <property type="component" value="Unassembled WGS sequence"/>
</dbReference>
<sequence length="72" mass="8158">MYLRRLTSNVHNGQDVFEIGYGDFPLRGNRAASTSRIRAHPGKARTKGLHIAVAFRPGHSLPVVWKLKNRTY</sequence>
<reference evidence="1 2" key="1">
    <citation type="submission" date="2017-07" db="EMBL/GenBank/DDBJ databases">
        <title>Leptospira spp. isolated from tropical soils.</title>
        <authorList>
            <person name="Thibeaux R."/>
            <person name="Iraola G."/>
            <person name="Ferres I."/>
            <person name="Bierque E."/>
            <person name="Girault D."/>
            <person name="Soupe-Gilbert M.-E."/>
            <person name="Picardeau M."/>
            <person name="Goarant C."/>
        </authorList>
    </citation>
    <scope>NUCLEOTIDE SEQUENCE [LARGE SCALE GENOMIC DNA]</scope>
    <source>
        <strain evidence="1 2">ES4-C-A1</strain>
    </source>
</reference>
<name>A0A2M9ZZW2_9LEPT</name>
<accession>A0A2M9ZZW2</accession>
<evidence type="ECO:0000313" key="1">
    <source>
        <dbReference type="EMBL" id="PJZ77586.1"/>
    </source>
</evidence>
<dbReference type="EMBL" id="NPEA01000004">
    <property type="protein sequence ID" value="PJZ77586.1"/>
    <property type="molecule type" value="Genomic_DNA"/>
</dbReference>
<proteinExistence type="predicted"/>
<organism evidence="1 2">
    <name type="scientific">Leptospira neocaledonica</name>
    <dbReference type="NCBI Taxonomy" id="2023192"/>
    <lineage>
        <taxon>Bacteria</taxon>
        <taxon>Pseudomonadati</taxon>
        <taxon>Spirochaetota</taxon>
        <taxon>Spirochaetia</taxon>
        <taxon>Leptospirales</taxon>
        <taxon>Leptospiraceae</taxon>
        <taxon>Leptospira</taxon>
    </lineage>
</organism>
<evidence type="ECO:0000313" key="2">
    <source>
        <dbReference type="Proteomes" id="UP000231843"/>
    </source>
</evidence>